<evidence type="ECO:0000313" key="2">
    <source>
        <dbReference type="Proteomes" id="UP000220959"/>
    </source>
</evidence>
<gene>
    <name evidence="1" type="ORF">CGS49_07790</name>
</gene>
<protein>
    <submittedName>
        <fullName evidence="1">Uncharacterized protein</fullName>
    </submittedName>
</protein>
<accession>A0ACC9CZ59</accession>
<comment type="caution">
    <text evidence="1">The sequence shown here is derived from an EMBL/GenBank/DDBJ whole genome shotgun (WGS) entry which is preliminary data.</text>
</comment>
<name>A0ACC9CZ59_9FIRM</name>
<keyword evidence="2" id="KW-1185">Reference proteome</keyword>
<proteinExistence type="predicted"/>
<dbReference type="EMBL" id="NMTR01000019">
    <property type="protein sequence ID" value="PDX61065.1"/>
    <property type="molecule type" value="Genomic_DNA"/>
</dbReference>
<reference evidence="1 2" key="1">
    <citation type="journal article" date="2017" name="Front. Microbiol.">
        <title>New Insights into the Diversity of the Genus Faecalibacterium.</title>
        <authorList>
            <person name="Benevides L."/>
            <person name="Burman S."/>
            <person name="Martin R."/>
            <person name="Robert V."/>
            <person name="Thomas M."/>
            <person name="Miquel S."/>
            <person name="Chain F."/>
            <person name="Sokol H."/>
            <person name="Bermudez-Humaran L.G."/>
            <person name="Morrison M."/>
            <person name="Langella P."/>
            <person name="Azevedo V.A."/>
            <person name="Chatel J.M."/>
            <person name="Soares S."/>
        </authorList>
    </citation>
    <scope>NUCLEOTIDE SEQUENCE [LARGE SCALE GENOMIC DNA]</scope>
    <source>
        <strain evidence="2">CNCM I-4541</strain>
    </source>
</reference>
<evidence type="ECO:0000313" key="1">
    <source>
        <dbReference type="EMBL" id="PDX61065.1"/>
    </source>
</evidence>
<sequence length="214" mass="23196">MEKTRQTPSARRILGMVVGVIIIGLGIALFKQSHLGNDSISALNMRLAELLGISLGAMNIGINVLFFVVEFWFGRKYIGLGTFVNGLGMGYIVTAFYDPIAAAFGPAEALGLPVQLLWMAVAVPVTALGVSLYQTADLGVAPYDYLSLGLRDHTPFPYFGCRVFTDALCALLCWLLGGLVGLGTLLCAFCLGPFIQFFDGRFSRKVLQYQPDKE</sequence>
<dbReference type="Proteomes" id="UP000220959">
    <property type="component" value="Unassembled WGS sequence"/>
</dbReference>
<organism evidence="1 2">
    <name type="scientific">Faecalibacterium langellae</name>
    <dbReference type="NCBI Taxonomy" id="3435293"/>
    <lineage>
        <taxon>Bacteria</taxon>
        <taxon>Bacillati</taxon>
        <taxon>Bacillota</taxon>
        <taxon>Clostridia</taxon>
        <taxon>Eubacteriales</taxon>
        <taxon>Oscillospiraceae</taxon>
        <taxon>Faecalibacterium</taxon>
    </lineage>
</organism>